<evidence type="ECO:0000313" key="14">
    <source>
        <dbReference type="EMBL" id="KAF2887080.1"/>
    </source>
</evidence>
<dbReference type="GO" id="GO:0034986">
    <property type="term" value="F:iron chaperone activity"/>
    <property type="evidence" value="ECO:0007669"/>
    <property type="project" value="TreeGrafter"/>
</dbReference>
<dbReference type="GO" id="GO:0008199">
    <property type="term" value="F:ferric iron binding"/>
    <property type="evidence" value="ECO:0007669"/>
    <property type="project" value="InterPro"/>
</dbReference>
<evidence type="ECO:0000256" key="5">
    <source>
        <dbReference type="ARBA" id="ARBA00022448"/>
    </source>
</evidence>
<dbReference type="GO" id="GO:0006826">
    <property type="term" value="P:iron ion transport"/>
    <property type="evidence" value="ECO:0007669"/>
    <property type="project" value="UniProtKB-KW"/>
</dbReference>
<dbReference type="SMART" id="SM01219">
    <property type="entry name" value="Frataxin_Cyay"/>
    <property type="match status" value="1"/>
</dbReference>
<evidence type="ECO:0000313" key="15">
    <source>
        <dbReference type="Proteomes" id="UP000801492"/>
    </source>
</evidence>
<dbReference type="InterPro" id="IPR036524">
    <property type="entry name" value="Frataxin/CyaY_sf"/>
</dbReference>
<dbReference type="PROSITE" id="PS01344">
    <property type="entry name" value="FRATAXIN_1"/>
    <property type="match status" value="1"/>
</dbReference>
<evidence type="ECO:0000256" key="13">
    <source>
        <dbReference type="ARBA" id="ARBA00047990"/>
    </source>
</evidence>
<dbReference type="PRINTS" id="PR00904">
    <property type="entry name" value="FRATAXIN"/>
</dbReference>
<keyword evidence="10" id="KW-0406">Ion transport</keyword>
<dbReference type="NCBIfam" id="TIGR03422">
    <property type="entry name" value="mito_frataxin"/>
    <property type="match status" value="1"/>
</dbReference>
<comment type="caution">
    <text evidence="14">The sequence shown here is derived from an EMBL/GenBank/DDBJ whole genome shotgun (WGS) entry which is preliminary data.</text>
</comment>
<evidence type="ECO:0000256" key="1">
    <source>
        <dbReference type="ARBA" id="ARBA00004173"/>
    </source>
</evidence>
<sequence length="195" mass="22229">MQCCRNIINIRRISRLAQARTASTFSSSRKINSNMYCPSSRISMATCIFDQSSSTSKIFHSKKLSTAPNENEFIDSLTFERVCEETLESLSEYFEELVENSQHLNTADVAYSSGVLTVTFGPPYGTYVINRQSPNRQIWLSSPTSGPKRYDYVTEGNYWIYKHDGNSLHQLLQEEIPKIVKTKVDFTKCLHSLVS</sequence>
<protein>
    <recommendedName>
        <fullName evidence="3">ferroxidase</fullName>
        <ecNumber evidence="3">1.16.3.1</ecNumber>
    </recommendedName>
</protein>
<accession>A0A8K0CNS7</accession>
<dbReference type="AlphaFoldDB" id="A0A8K0CNS7"/>
<dbReference type="FunFam" id="3.30.920.10:FF:000002">
    <property type="entry name" value="Frataxin, mitochondrial"/>
    <property type="match status" value="1"/>
</dbReference>
<dbReference type="Proteomes" id="UP000801492">
    <property type="component" value="Unassembled WGS sequence"/>
</dbReference>
<keyword evidence="6" id="KW-0410">Iron transport</keyword>
<dbReference type="Gene3D" id="3.30.920.10">
    <property type="entry name" value="Frataxin/CyaY"/>
    <property type="match status" value="1"/>
</dbReference>
<dbReference type="EC" id="1.16.3.1" evidence="3"/>
<evidence type="ECO:0000256" key="2">
    <source>
        <dbReference type="ARBA" id="ARBA00008183"/>
    </source>
</evidence>
<dbReference type="InterPro" id="IPR020895">
    <property type="entry name" value="Frataxin_CS"/>
</dbReference>
<dbReference type="PANTHER" id="PTHR16821">
    <property type="entry name" value="FRATAXIN"/>
    <property type="match status" value="1"/>
</dbReference>
<keyword evidence="4" id="KW-0409">Iron storage</keyword>
<dbReference type="PROSITE" id="PS50810">
    <property type="entry name" value="FRATAXIN_2"/>
    <property type="match status" value="1"/>
</dbReference>
<dbReference type="OrthoDB" id="1897642at2759"/>
<dbReference type="PANTHER" id="PTHR16821:SF2">
    <property type="entry name" value="FRATAXIN, MITOCHONDRIAL"/>
    <property type="match status" value="1"/>
</dbReference>
<dbReference type="GO" id="GO:0016226">
    <property type="term" value="P:iron-sulfur cluster assembly"/>
    <property type="evidence" value="ECO:0007669"/>
    <property type="project" value="InterPro"/>
</dbReference>
<evidence type="ECO:0000256" key="6">
    <source>
        <dbReference type="ARBA" id="ARBA00022496"/>
    </source>
</evidence>
<evidence type="ECO:0000256" key="8">
    <source>
        <dbReference type="ARBA" id="ARBA00023002"/>
    </source>
</evidence>
<dbReference type="GO" id="GO:0005739">
    <property type="term" value="C:mitochondrion"/>
    <property type="evidence" value="ECO:0007669"/>
    <property type="project" value="UniProtKB-SubCell"/>
</dbReference>
<keyword evidence="11" id="KW-0496">Mitochondrion</keyword>
<keyword evidence="5" id="KW-0813">Transport</keyword>
<dbReference type="GO" id="GO:0006879">
    <property type="term" value="P:intracellular iron ion homeostasis"/>
    <property type="evidence" value="ECO:0007669"/>
    <property type="project" value="UniProtKB-KW"/>
</dbReference>
<keyword evidence="7" id="KW-0809">Transit peptide</keyword>
<dbReference type="Pfam" id="PF01491">
    <property type="entry name" value="Frataxin_Cyay"/>
    <property type="match status" value="1"/>
</dbReference>
<keyword evidence="8" id="KW-0560">Oxidoreductase</keyword>
<comment type="similarity">
    <text evidence="2">Belongs to the frataxin family.</text>
</comment>
<evidence type="ECO:0000256" key="12">
    <source>
        <dbReference type="ARBA" id="ARBA00023133"/>
    </source>
</evidence>
<dbReference type="InterPro" id="IPR017789">
    <property type="entry name" value="Frataxin"/>
</dbReference>
<evidence type="ECO:0000256" key="4">
    <source>
        <dbReference type="ARBA" id="ARBA00022434"/>
    </source>
</evidence>
<dbReference type="CDD" id="cd00503">
    <property type="entry name" value="Frataxin"/>
    <property type="match status" value="1"/>
</dbReference>
<comment type="subcellular location">
    <subcellularLocation>
        <location evidence="1">Mitochondrion</location>
    </subcellularLocation>
</comment>
<dbReference type="NCBIfam" id="TIGR03421">
    <property type="entry name" value="FeS_CyaY"/>
    <property type="match status" value="1"/>
</dbReference>
<evidence type="ECO:0000256" key="9">
    <source>
        <dbReference type="ARBA" id="ARBA00023004"/>
    </source>
</evidence>
<name>A0A8K0CNS7_IGNLU</name>
<evidence type="ECO:0000256" key="11">
    <source>
        <dbReference type="ARBA" id="ARBA00023128"/>
    </source>
</evidence>
<comment type="catalytic activity">
    <reaction evidence="13">
        <text>4 Fe(2+) + O2 + 4 H(+) = 4 Fe(3+) + 2 H2O</text>
        <dbReference type="Rhea" id="RHEA:11148"/>
        <dbReference type="ChEBI" id="CHEBI:15377"/>
        <dbReference type="ChEBI" id="CHEBI:15378"/>
        <dbReference type="ChEBI" id="CHEBI:15379"/>
        <dbReference type="ChEBI" id="CHEBI:29033"/>
        <dbReference type="ChEBI" id="CHEBI:29034"/>
        <dbReference type="EC" id="1.16.3.1"/>
    </reaction>
</comment>
<gene>
    <name evidence="14" type="ORF">ILUMI_19094</name>
</gene>
<keyword evidence="9" id="KW-0408">Iron</keyword>
<dbReference type="SUPFAM" id="SSF55387">
    <property type="entry name" value="Frataxin/Nqo15-like"/>
    <property type="match status" value="1"/>
</dbReference>
<organism evidence="14 15">
    <name type="scientific">Ignelater luminosus</name>
    <name type="common">Cucubano</name>
    <name type="synonym">Pyrophorus luminosus</name>
    <dbReference type="NCBI Taxonomy" id="2038154"/>
    <lineage>
        <taxon>Eukaryota</taxon>
        <taxon>Metazoa</taxon>
        <taxon>Ecdysozoa</taxon>
        <taxon>Arthropoda</taxon>
        <taxon>Hexapoda</taxon>
        <taxon>Insecta</taxon>
        <taxon>Pterygota</taxon>
        <taxon>Neoptera</taxon>
        <taxon>Endopterygota</taxon>
        <taxon>Coleoptera</taxon>
        <taxon>Polyphaga</taxon>
        <taxon>Elateriformia</taxon>
        <taxon>Elateroidea</taxon>
        <taxon>Elateridae</taxon>
        <taxon>Agrypninae</taxon>
        <taxon>Pyrophorini</taxon>
        <taxon>Ignelater</taxon>
    </lineage>
</organism>
<dbReference type="EMBL" id="VTPC01085282">
    <property type="protein sequence ID" value="KAF2887080.1"/>
    <property type="molecule type" value="Genomic_DNA"/>
</dbReference>
<evidence type="ECO:0000256" key="3">
    <source>
        <dbReference type="ARBA" id="ARBA00013107"/>
    </source>
</evidence>
<evidence type="ECO:0000256" key="7">
    <source>
        <dbReference type="ARBA" id="ARBA00022946"/>
    </source>
</evidence>
<keyword evidence="12" id="KW-0350">Heme biosynthesis</keyword>
<proteinExistence type="inferred from homology"/>
<dbReference type="GO" id="GO:0008198">
    <property type="term" value="F:ferrous iron binding"/>
    <property type="evidence" value="ECO:0007669"/>
    <property type="project" value="TreeGrafter"/>
</dbReference>
<keyword evidence="15" id="KW-1185">Reference proteome</keyword>
<dbReference type="InterPro" id="IPR002908">
    <property type="entry name" value="Frataxin/CyaY"/>
</dbReference>
<reference evidence="14" key="1">
    <citation type="submission" date="2019-08" db="EMBL/GenBank/DDBJ databases">
        <title>The genome of the North American firefly Photinus pyralis.</title>
        <authorList>
            <consortium name="Photinus pyralis genome working group"/>
            <person name="Fallon T.R."/>
            <person name="Sander Lower S.E."/>
            <person name="Weng J.-K."/>
        </authorList>
    </citation>
    <scope>NUCLEOTIDE SEQUENCE</scope>
    <source>
        <strain evidence="14">TRF0915ILg1</strain>
        <tissue evidence="14">Whole body</tissue>
    </source>
</reference>
<dbReference type="GO" id="GO:0051537">
    <property type="term" value="F:2 iron, 2 sulfur cluster binding"/>
    <property type="evidence" value="ECO:0007669"/>
    <property type="project" value="TreeGrafter"/>
</dbReference>
<dbReference type="GO" id="GO:0004322">
    <property type="term" value="F:ferroxidase activity"/>
    <property type="evidence" value="ECO:0007669"/>
    <property type="project" value="UniProtKB-EC"/>
</dbReference>
<evidence type="ECO:0000256" key="10">
    <source>
        <dbReference type="ARBA" id="ARBA00023065"/>
    </source>
</evidence>
<dbReference type="GO" id="GO:0006783">
    <property type="term" value="P:heme biosynthetic process"/>
    <property type="evidence" value="ECO:0007669"/>
    <property type="project" value="UniProtKB-KW"/>
</dbReference>